<keyword evidence="2" id="KW-1185">Reference proteome</keyword>
<proteinExistence type="predicted"/>
<name>A0AB94IXA9_9BACT</name>
<dbReference type="EMBL" id="FP929056">
    <property type="protein sequence ID" value="CBL28422.1"/>
    <property type="molecule type" value="Genomic_DNA"/>
</dbReference>
<evidence type="ECO:0000313" key="1">
    <source>
        <dbReference type="EMBL" id="CBL28422.1"/>
    </source>
</evidence>
<reference evidence="1 2" key="2">
    <citation type="submission" date="2010-03" db="EMBL/GenBank/DDBJ databases">
        <authorList>
            <person name="Pajon A."/>
        </authorList>
    </citation>
    <scope>NUCLEOTIDE SEQUENCE [LARGE SCALE GENOMIC DNA]</scope>
    <source>
        <strain evidence="1 2">SGP1</strain>
    </source>
</reference>
<dbReference type="Proteomes" id="UP000008957">
    <property type="component" value="Chromosome"/>
</dbReference>
<dbReference type="Pfam" id="PF02620">
    <property type="entry name" value="YceD"/>
    <property type="match status" value="1"/>
</dbReference>
<protein>
    <submittedName>
        <fullName evidence="1">Predicted metal-binding, possibly nucleic acid-binding protein</fullName>
    </submittedName>
</protein>
<reference evidence="2" key="1">
    <citation type="submission" date="2010-03" db="EMBL/GenBank/DDBJ databases">
        <title>The genome sequence of Synergistetes sp. SGP1.</title>
        <authorList>
            <consortium name="metaHIT consortium -- http://www.metahit.eu/"/>
            <person name="Pajon A."/>
            <person name="Turner K."/>
            <person name="Parkhill J."/>
            <person name="Wade W."/>
            <person name="Vartoukian S."/>
        </authorList>
    </citation>
    <scope>NUCLEOTIDE SEQUENCE [LARGE SCALE GENOMIC DNA]</scope>
    <source>
        <strain evidence="2">SGP1</strain>
    </source>
</reference>
<dbReference type="PANTHER" id="PTHR34374:SF1">
    <property type="entry name" value="LARGE RIBOSOMAL RNA SUBUNIT ACCUMULATION PROTEIN YCED HOMOLOG 1, CHLOROPLASTIC"/>
    <property type="match status" value="1"/>
</dbReference>
<dbReference type="RefSeq" id="WP_015556569.1">
    <property type="nucleotide sequence ID" value="NC_021038.1"/>
</dbReference>
<organism evidence="1 2">
    <name type="scientific">Fretibacterium fastidiosum</name>
    <dbReference type="NCBI Taxonomy" id="651822"/>
    <lineage>
        <taxon>Bacteria</taxon>
        <taxon>Thermotogati</taxon>
        <taxon>Synergistota</taxon>
        <taxon>Synergistia</taxon>
        <taxon>Synergistales</taxon>
        <taxon>Aminobacteriaceae</taxon>
        <taxon>Fretibacterium</taxon>
    </lineage>
</organism>
<evidence type="ECO:0000313" key="2">
    <source>
        <dbReference type="Proteomes" id="UP000008957"/>
    </source>
</evidence>
<dbReference type="InterPro" id="IPR003772">
    <property type="entry name" value="YceD"/>
</dbReference>
<sequence length="191" mass="20940">MAQKKNQTLRCLIALPPRGDCESRMEESWRLPIEEGIDFEGQHFDAPEGGAACATAQWLEPSLLSVSISVSAKVTAPCARCLKETPLEISDVLMYLYYSRGLELGRDTELASDDGFMPVEVDYLDRVLDVGPQVEESLLLLLPTKVLCREDCAGLCPHCGADLNEGRCSCVGGEGDPRLEALRFFSPDEKA</sequence>
<gene>
    <name evidence="1" type="ORF">SY1_13140</name>
</gene>
<dbReference type="AlphaFoldDB" id="A0AB94IXA9"/>
<accession>A0AB94IXA9</accession>
<dbReference type="PANTHER" id="PTHR34374">
    <property type="entry name" value="LARGE RIBOSOMAL RNA SUBUNIT ACCUMULATION PROTEIN YCED HOMOLOG 1, CHLOROPLASTIC"/>
    <property type="match status" value="1"/>
</dbReference>
<dbReference type="KEGG" id="sbr:SY1_13140"/>